<dbReference type="GO" id="GO:0006406">
    <property type="term" value="P:mRNA export from nucleus"/>
    <property type="evidence" value="ECO:0007669"/>
    <property type="project" value="TreeGrafter"/>
</dbReference>
<evidence type="ECO:0000256" key="24">
    <source>
        <dbReference type="SAM" id="Coils"/>
    </source>
</evidence>
<dbReference type="GO" id="GO:0070390">
    <property type="term" value="C:transcription export complex 2"/>
    <property type="evidence" value="ECO:0007669"/>
    <property type="project" value="TreeGrafter"/>
</dbReference>
<evidence type="ECO:0000256" key="7">
    <source>
        <dbReference type="ARBA" id="ARBA00022454"/>
    </source>
</evidence>
<dbReference type="InterPro" id="IPR005062">
    <property type="entry name" value="SAC3/GANP/THP3_conserved"/>
</dbReference>
<evidence type="ECO:0000313" key="28">
    <source>
        <dbReference type="Proteomes" id="UP000625711"/>
    </source>
</evidence>
<keyword evidence="14" id="KW-0653">Protein transport</keyword>
<dbReference type="GO" id="GO:0005654">
    <property type="term" value="C:nucleoplasm"/>
    <property type="evidence" value="ECO:0007669"/>
    <property type="project" value="UniProtKB-SubCell"/>
</dbReference>
<evidence type="ECO:0000256" key="13">
    <source>
        <dbReference type="ARBA" id="ARBA00022859"/>
    </source>
</evidence>
<dbReference type="Gene3D" id="1.25.40.990">
    <property type="match status" value="1"/>
</dbReference>
<evidence type="ECO:0000256" key="2">
    <source>
        <dbReference type="ARBA" id="ARBA00004496"/>
    </source>
</evidence>
<evidence type="ECO:0000256" key="1">
    <source>
        <dbReference type="ARBA" id="ARBA00004286"/>
    </source>
</evidence>
<feature type="region of interest" description="Disordered" evidence="25">
    <location>
        <begin position="627"/>
        <end position="661"/>
    </location>
</feature>
<dbReference type="GO" id="GO:0005643">
    <property type="term" value="C:nuclear pore"/>
    <property type="evidence" value="ECO:0007669"/>
    <property type="project" value="UniProtKB-SubCell"/>
</dbReference>
<keyword evidence="6" id="KW-0813">Transport</keyword>
<evidence type="ECO:0000256" key="10">
    <source>
        <dbReference type="ARBA" id="ARBA00022553"/>
    </source>
</evidence>
<dbReference type="Pfam" id="PF03399">
    <property type="entry name" value="SAC3_GANP"/>
    <property type="match status" value="1"/>
</dbReference>
<evidence type="ECO:0000256" key="16">
    <source>
        <dbReference type="ARBA" id="ARBA00023010"/>
    </source>
</evidence>
<evidence type="ECO:0000256" key="5">
    <source>
        <dbReference type="ARBA" id="ARBA00013184"/>
    </source>
</evidence>
<evidence type="ECO:0000256" key="23">
    <source>
        <dbReference type="ARBA" id="ARBA00069544"/>
    </source>
</evidence>
<keyword evidence="17 24" id="KW-0175">Coiled coil</keyword>
<dbReference type="InterPro" id="IPR000717">
    <property type="entry name" value="PCI_dom"/>
</dbReference>
<dbReference type="GO" id="GO:0005737">
    <property type="term" value="C:cytoplasm"/>
    <property type="evidence" value="ECO:0007669"/>
    <property type="project" value="UniProtKB-SubCell"/>
</dbReference>
<keyword evidence="7" id="KW-0158">Chromosome</keyword>
<dbReference type="InterPro" id="IPR045107">
    <property type="entry name" value="SAC3/GANP/THP3"/>
</dbReference>
<comment type="caution">
    <text evidence="27">The sequence shown here is derived from an EMBL/GenBank/DDBJ whole genome shotgun (WGS) entry which is preliminary data.</text>
</comment>
<gene>
    <name evidence="27" type="ORF">GWI33_002567</name>
</gene>
<evidence type="ECO:0000256" key="3">
    <source>
        <dbReference type="ARBA" id="ARBA00004567"/>
    </source>
</evidence>
<accession>A0A834IRR4</accession>
<dbReference type="GO" id="GO:0015031">
    <property type="term" value="P:protein transport"/>
    <property type="evidence" value="ECO:0007669"/>
    <property type="project" value="UniProtKB-KW"/>
</dbReference>
<keyword evidence="16" id="KW-0811">Translocation</keyword>
<protein>
    <recommendedName>
        <fullName evidence="23">Germinal-center associated nuclear protein</fullName>
        <ecNumber evidence="5">2.3.1.48</ecNumber>
    </recommendedName>
</protein>
<evidence type="ECO:0000259" key="26">
    <source>
        <dbReference type="PROSITE" id="PS50250"/>
    </source>
</evidence>
<evidence type="ECO:0000256" key="12">
    <source>
        <dbReference type="ARBA" id="ARBA00022816"/>
    </source>
</evidence>
<comment type="subcellular location">
    <subcellularLocation>
        <location evidence="1">Chromosome</location>
    </subcellularLocation>
    <subcellularLocation>
        <location evidence="2">Cytoplasm</location>
    </subcellularLocation>
    <subcellularLocation>
        <location evidence="3">Nucleus</location>
        <location evidence="3">Nuclear pore complex</location>
    </subcellularLocation>
    <subcellularLocation>
        <location evidence="4">Nucleus</location>
        <location evidence="4">Nucleoplasm</location>
    </subcellularLocation>
</comment>
<keyword evidence="11" id="KW-0808">Transferase</keyword>
<dbReference type="GO" id="GO:0061733">
    <property type="term" value="F:protein-lysine-acetyltransferase activity"/>
    <property type="evidence" value="ECO:0007669"/>
    <property type="project" value="UniProtKB-EC"/>
</dbReference>
<feature type="compositionally biased region" description="Basic and acidic residues" evidence="25">
    <location>
        <begin position="627"/>
        <end position="643"/>
    </location>
</feature>
<sequence>MDITENQYIPNFKIVCSDYPEEFELDRSLCKGYFREFGKVQRIIYKQKQRVIVIEFTNEKDYLNALENAGVYGRHVFVVQPFESKAQPVHTQAQTLTVKKKIRDKIDRKYKVSYVDNNEVINELAAMGGSSSTNDIVDLTEEDSGVAIKPKMLPRINRIWRKDDPKKKESIRKFEKQTKKKLLETAIKNNARETVKILTAEQIDMLKIMRSQALTVEDKYKVLDARDKLLRFNKKKSQLKSGPTVGTCTDMCPEKERLLREMKHQISLYEQDESGRHSMNHKKAVKQYSRSSADQESPLPHELRPVTVLQFTMDYLVHNFMDLCDTEAEVNIGEWYHFLWDRTRAIRKDITQQALCCQGAVYLVEQCARFHIHCSARLTSEDPSVFDHKINTENLTKCLQTLKYMYNDLQLKGEKCPNEAEFRAYVILLNLNDGNFMWEVQKLREDIQKSPEIRFALQIYSAIDKHNFVKFFKLIKSTTYLNACILMRYFIQVRVQALETLIKCFTPARSVSFYPLQELVDMLYFDDIEVAIDFLTSYGVDVNRERDQFFFDRNSFKIPEYPYVLERSALVESKRRHSVGCVISGKPLSPETYLTIQNHELHSSFDKDGFLIHDDLFDEIERRMEEKLLDDPDSRESTPERKITPSPAPTANPPQSAVPKRPVANIFNLQKKSDTESNFNQNIFSSQHKDTSIFAQTNTDGGNVFSQQKKENIFAASSNDYNVSKPKDVVNMDTVDVSTSKENIFKSVLKKTEPNVNIFSQPVMTQSSNIFGGVVNVTTTASEWKMPITTTVESNTVILQKENEIEPKKGGFAFNLKNQKPSEVPNIFAFGFKTPSTNQLDKKENDIFDSGKELEESGNVLKKKEDDAVQQKNKEKEMQLIMEAKAREEEERKRQAELRREEEIKALELQQREEIERKQKIENEKKIIANAVRSVLNELVDSVEETVKTAVLNKIKVNIKNRIINKVLQRWKFFTQRRLKRRKAMNCIPIWVHDKDVGQCAKELHSKSQDLTLSYMKRYKLGHPLDIPIVEDQSINKLNLFYLTYSSLRRRFCEIKEKWHQHIFWKVVISIPDVDEMINGLHKLEENLKGYINWELNKYGQTQYIEDHKTVTYCIEKQQGADVKSTDANGFIFVAKNFSASFKQRVYENLKHFGVYVKLPVIFIMEDISDSDEYLDKLKHSGVVSDYVIYSCNLNGQVLPSIIDNGLIFLAKKVEKYPPLEMDTFYSFILKHLCTEMWKKAESYAKWNQDYNCCMRNPSVLISLYNQGLDLISDVILDKKRKEYASFSETFKDYLPDRIPDFLPCDYRHFPTFWSDINYEKQLKDILSNLKLPAFLHNWPPHNETDLILSVSKYCTEIFKNPKGPYINILNVLKKSIKDESYDTILWTGAIEIIATEKLKEQNLELPKAFAYEDVFKTFIVVYDRETLNNYSTSEWFYRNNSLIEGFKKTIDSKYKNTGAKKRCLDINIDDDVLNDVINKAESMLRSPKNLRLENRKSMENLNRGIKDLEESIKVVKRMDGMRLFNRFLDS</sequence>
<organism evidence="27 28">
    <name type="scientific">Rhynchophorus ferrugineus</name>
    <name type="common">Red palm weevil</name>
    <name type="synonym">Curculio ferrugineus</name>
    <dbReference type="NCBI Taxonomy" id="354439"/>
    <lineage>
        <taxon>Eukaryota</taxon>
        <taxon>Metazoa</taxon>
        <taxon>Ecdysozoa</taxon>
        <taxon>Arthropoda</taxon>
        <taxon>Hexapoda</taxon>
        <taxon>Insecta</taxon>
        <taxon>Pterygota</taxon>
        <taxon>Neoptera</taxon>
        <taxon>Endopterygota</taxon>
        <taxon>Coleoptera</taxon>
        <taxon>Polyphaga</taxon>
        <taxon>Cucujiformia</taxon>
        <taxon>Curculionidae</taxon>
        <taxon>Dryophthorinae</taxon>
        <taxon>Rhynchophorus</taxon>
    </lineage>
</organism>
<reference evidence="27" key="1">
    <citation type="submission" date="2020-08" db="EMBL/GenBank/DDBJ databases">
        <title>Genome sequencing and assembly of the red palm weevil Rhynchophorus ferrugineus.</title>
        <authorList>
            <person name="Dias G.B."/>
            <person name="Bergman C.M."/>
            <person name="Manee M."/>
        </authorList>
    </citation>
    <scope>NUCLEOTIDE SEQUENCE</scope>
    <source>
        <strain evidence="27">AA-2017</strain>
        <tissue evidence="27">Whole larva</tissue>
    </source>
</reference>
<dbReference type="EC" id="2.3.1.48" evidence="5"/>
<keyword evidence="19" id="KW-0539">Nucleus</keyword>
<evidence type="ECO:0000256" key="21">
    <source>
        <dbReference type="ARBA" id="ARBA00038443"/>
    </source>
</evidence>
<dbReference type="GO" id="GO:0005694">
    <property type="term" value="C:chromosome"/>
    <property type="evidence" value="ECO:0007669"/>
    <property type="project" value="UniProtKB-SubCell"/>
</dbReference>
<keyword evidence="12" id="KW-0509">mRNA transport</keyword>
<comment type="function">
    <text evidence="22">As a component of the TREX-2 complex, involved in the export of mRNAs to the cytoplasm through the nuclear pores. Through the acetylation of histones, affects the assembly of nucleosomes at immunoglobulin variable region genes and promotes the recruitment and positioning of transcription complex to favor DNA cytosine deaminase AICDA/AID targeting, hence promoting somatic hypermutations.</text>
</comment>
<evidence type="ECO:0000256" key="8">
    <source>
        <dbReference type="ARBA" id="ARBA00022481"/>
    </source>
</evidence>
<comment type="similarity">
    <text evidence="21">Belongs to the SAC3 family.</text>
</comment>
<keyword evidence="8" id="KW-0488">Methylation</keyword>
<evidence type="ECO:0000256" key="9">
    <source>
        <dbReference type="ARBA" id="ARBA00022490"/>
    </source>
</evidence>
<evidence type="ECO:0000256" key="19">
    <source>
        <dbReference type="ARBA" id="ARBA00023242"/>
    </source>
</evidence>
<evidence type="ECO:0000256" key="6">
    <source>
        <dbReference type="ARBA" id="ARBA00022448"/>
    </source>
</evidence>
<evidence type="ECO:0000313" key="27">
    <source>
        <dbReference type="EMBL" id="KAF7282533.1"/>
    </source>
</evidence>
<dbReference type="PROSITE" id="PS50250">
    <property type="entry name" value="PCI"/>
    <property type="match status" value="1"/>
</dbReference>
<keyword evidence="28" id="KW-1185">Reference proteome</keyword>
<keyword evidence="10" id="KW-0597">Phosphoprotein</keyword>
<keyword evidence="13" id="KW-0391">Immunity</keyword>
<evidence type="ECO:0000256" key="4">
    <source>
        <dbReference type="ARBA" id="ARBA00004642"/>
    </source>
</evidence>
<evidence type="ECO:0000256" key="20">
    <source>
        <dbReference type="ARBA" id="ARBA00023315"/>
    </source>
</evidence>
<keyword evidence="9" id="KW-0963">Cytoplasm</keyword>
<dbReference type="GO" id="GO:0002376">
    <property type="term" value="P:immune system process"/>
    <property type="evidence" value="ECO:0007669"/>
    <property type="project" value="UniProtKB-KW"/>
</dbReference>
<dbReference type="EMBL" id="JAACXV010000169">
    <property type="protein sequence ID" value="KAF7282533.1"/>
    <property type="molecule type" value="Genomic_DNA"/>
</dbReference>
<evidence type="ECO:0000256" key="25">
    <source>
        <dbReference type="SAM" id="MobiDB-lite"/>
    </source>
</evidence>
<feature type="coiled-coil region" evidence="24">
    <location>
        <begin position="871"/>
        <end position="924"/>
    </location>
</feature>
<keyword evidence="18" id="KW-0906">Nuclear pore complex</keyword>
<dbReference type="PANTHER" id="PTHR12436:SF3">
    <property type="entry name" value="GERMINAL-CENTER ASSOCIATED NUCLEAR PROTEIN"/>
    <property type="match status" value="1"/>
</dbReference>
<dbReference type="PANTHER" id="PTHR12436">
    <property type="entry name" value="80 KDA MCM3-ASSOCIATED PROTEIN"/>
    <property type="match status" value="1"/>
</dbReference>
<dbReference type="OrthoDB" id="21502at2759"/>
<evidence type="ECO:0000256" key="17">
    <source>
        <dbReference type="ARBA" id="ARBA00023054"/>
    </source>
</evidence>
<evidence type="ECO:0000256" key="11">
    <source>
        <dbReference type="ARBA" id="ARBA00022679"/>
    </source>
</evidence>
<evidence type="ECO:0000256" key="15">
    <source>
        <dbReference type="ARBA" id="ARBA00022990"/>
    </source>
</evidence>
<feature type="domain" description="PCI" evidence="26">
    <location>
        <begin position="387"/>
        <end position="565"/>
    </location>
</feature>
<evidence type="ECO:0000256" key="14">
    <source>
        <dbReference type="ARBA" id="ARBA00022927"/>
    </source>
</evidence>
<dbReference type="FunFam" id="1.25.40.990:FF:000003">
    <property type="entry name" value="germinal-center associated nuclear protein isoform X2"/>
    <property type="match status" value="1"/>
</dbReference>
<feature type="region of interest" description="Disordered" evidence="25">
    <location>
        <begin position="273"/>
        <end position="299"/>
    </location>
</feature>
<dbReference type="Proteomes" id="UP000625711">
    <property type="component" value="Unassembled WGS sequence"/>
</dbReference>
<name>A0A834IRR4_RHYFE</name>
<keyword evidence="15" id="KW-0007">Acetylation</keyword>
<keyword evidence="20" id="KW-0012">Acyltransferase</keyword>
<evidence type="ECO:0000256" key="18">
    <source>
        <dbReference type="ARBA" id="ARBA00023132"/>
    </source>
</evidence>
<evidence type="ECO:0000256" key="22">
    <source>
        <dbReference type="ARBA" id="ARBA00055631"/>
    </source>
</evidence>
<proteinExistence type="inferred from homology"/>